<feature type="transmembrane region" description="Helical" evidence="7">
    <location>
        <begin position="523"/>
        <end position="542"/>
    </location>
</feature>
<accession>E0VXX6</accession>
<dbReference type="Gene3D" id="1.20.1250.20">
    <property type="entry name" value="MFS general substrate transporter like domains"/>
    <property type="match status" value="3"/>
</dbReference>
<dbReference type="CDD" id="cd17335">
    <property type="entry name" value="MFS_MFSD6"/>
    <property type="match status" value="1"/>
</dbReference>
<feature type="transmembrane region" description="Helical" evidence="7">
    <location>
        <begin position="562"/>
        <end position="582"/>
    </location>
</feature>
<evidence type="ECO:0000259" key="8">
    <source>
        <dbReference type="PROSITE" id="PS50850"/>
    </source>
</evidence>
<evidence type="ECO:0000256" key="2">
    <source>
        <dbReference type="ARBA" id="ARBA00005241"/>
    </source>
</evidence>
<dbReference type="KEGG" id="phu:Phum_PHUM506460"/>
<dbReference type="InParanoid" id="E0VXX6"/>
<dbReference type="EMBL" id="AAZO01006159">
    <property type="status" value="NOT_ANNOTATED_CDS"/>
    <property type="molecule type" value="Genomic_DNA"/>
</dbReference>
<comment type="similarity">
    <text evidence="2">Belongs to the major facilitator superfamily. MFSD6 family.</text>
</comment>
<dbReference type="EMBL" id="DS235842">
    <property type="protein sequence ID" value="EEB18232.1"/>
    <property type="molecule type" value="Genomic_DNA"/>
</dbReference>
<dbReference type="EnsemblMetazoa" id="PHUM506460-RA">
    <property type="protein sequence ID" value="PHUM506460-PA"/>
    <property type="gene ID" value="PHUM506460"/>
</dbReference>
<dbReference type="Proteomes" id="UP000009046">
    <property type="component" value="Unassembled WGS sequence"/>
</dbReference>
<dbReference type="VEuPathDB" id="VectorBase:PHUM506460"/>
<dbReference type="InterPro" id="IPR020846">
    <property type="entry name" value="MFS_dom"/>
</dbReference>
<dbReference type="SUPFAM" id="SSF103473">
    <property type="entry name" value="MFS general substrate transporter"/>
    <property type="match status" value="2"/>
</dbReference>
<dbReference type="CTD" id="8232952"/>
<dbReference type="RefSeq" id="XP_002430970.1">
    <property type="nucleotide sequence ID" value="XM_002430925.1"/>
</dbReference>
<keyword evidence="3 7" id="KW-0812">Transmembrane</keyword>
<dbReference type="Pfam" id="PF12832">
    <property type="entry name" value="MFS_1_like"/>
    <property type="match status" value="1"/>
</dbReference>
<dbReference type="HOGENOM" id="CLU_013133_3_1_1"/>
<dbReference type="GeneID" id="8232952"/>
<feature type="compositionally biased region" description="Basic and acidic residues" evidence="6">
    <location>
        <begin position="735"/>
        <end position="770"/>
    </location>
</feature>
<name>E0VXX6_PEDHC</name>
<proteinExistence type="inferred from homology"/>
<dbReference type="OMA" id="DKIGNFR"/>
<feature type="transmembrane region" description="Helical" evidence="7">
    <location>
        <begin position="648"/>
        <end position="671"/>
    </location>
</feature>
<protein>
    <recommendedName>
        <fullName evidence="8">Major facilitator superfamily (MFS) profile domain-containing protein</fullName>
    </recommendedName>
</protein>
<comment type="subcellular location">
    <subcellularLocation>
        <location evidence="1">Membrane</location>
        <topology evidence="1">Multi-pass membrane protein</topology>
    </subcellularLocation>
</comment>
<organism>
    <name type="scientific">Pediculus humanus subsp. corporis</name>
    <name type="common">Body louse</name>
    <dbReference type="NCBI Taxonomy" id="121224"/>
    <lineage>
        <taxon>Eukaryota</taxon>
        <taxon>Metazoa</taxon>
        <taxon>Ecdysozoa</taxon>
        <taxon>Arthropoda</taxon>
        <taxon>Hexapoda</taxon>
        <taxon>Insecta</taxon>
        <taxon>Pterygota</taxon>
        <taxon>Neoptera</taxon>
        <taxon>Paraneoptera</taxon>
        <taxon>Psocodea</taxon>
        <taxon>Troctomorpha</taxon>
        <taxon>Phthiraptera</taxon>
        <taxon>Anoplura</taxon>
        <taxon>Pediculidae</taxon>
        <taxon>Pediculus</taxon>
    </lineage>
</organism>
<feature type="domain" description="Major facilitator superfamily (MFS) profile" evidence="8">
    <location>
        <begin position="524"/>
        <end position="806"/>
    </location>
</feature>
<feature type="transmembrane region" description="Helical" evidence="7">
    <location>
        <begin position="615"/>
        <end position="636"/>
    </location>
</feature>
<evidence type="ECO:0000313" key="10">
    <source>
        <dbReference type="EnsemblMetazoa" id="PHUM506460-PA"/>
    </source>
</evidence>
<reference evidence="9" key="1">
    <citation type="submission" date="2007-04" db="EMBL/GenBank/DDBJ databases">
        <title>Annotation of Pediculus humanus corporis strain USDA.</title>
        <authorList>
            <person name="Kirkness E."/>
            <person name="Hannick L."/>
            <person name="Hass B."/>
            <person name="Bruggner R."/>
            <person name="Lawson D."/>
            <person name="Bidwell S."/>
            <person name="Joardar V."/>
            <person name="Caler E."/>
            <person name="Walenz B."/>
            <person name="Inman J."/>
            <person name="Schobel S."/>
            <person name="Galinsky K."/>
            <person name="Amedeo P."/>
            <person name="Strausberg R."/>
        </authorList>
    </citation>
    <scope>NUCLEOTIDE SEQUENCE</scope>
    <source>
        <strain evidence="9">USDA</strain>
    </source>
</reference>
<dbReference type="GO" id="GO:0016020">
    <property type="term" value="C:membrane"/>
    <property type="evidence" value="ECO:0007669"/>
    <property type="project" value="UniProtKB-SubCell"/>
</dbReference>
<evidence type="ECO:0000256" key="4">
    <source>
        <dbReference type="ARBA" id="ARBA00022989"/>
    </source>
</evidence>
<reference evidence="9" key="2">
    <citation type="submission" date="2007-04" db="EMBL/GenBank/DDBJ databases">
        <title>The genome of the human body louse.</title>
        <authorList>
            <consortium name="The Human Body Louse Genome Consortium"/>
            <person name="Kirkness E."/>
            <person name="Walenz B."/>
            <person name="Hass B."/>
            <person name="Bruggner R."/>
            <person name="Strausberg R."/>
        </authorList>
    </citation>
    <scope>NUCLEOTIDE SEQUENCE</scope>
    <source>
        <strain evidence="9">USDA</strain>
    </source>
</reference>
<keyword evidence="4 7" id="KW-1133">Transmembrane helix</keyword>
<feature type="transmembrane region" description="Helical" evidence="7">
    <location>
        <begin position="484"/>
        <end position="503"/>
    </location>
</feature>
<keyword evidence="5 7" id="KW-0472">Membrane</keyword>
<feature type="transmembrane region" description="Helical" evidence="7">
    <location>
        <begin position="58"/>
        <end position="76"/>
    </location>
</feature>
<evidence type="ECO:0000313" key="9">
    <source>
        <dbReference type="EMBL" id="EEB18232.1"/>
    </source>
</evidence>
<dbReference type="eggNOG" id="KOG3762">
    <property type="taxonomic scope" value="Eukaryota"/>
</dbReference>
<sequence length="806" mass="90099">MFIKKLFTKSVHRITNDFKQKELLPLKLVFFVQASTLSVLYPYITIHMRELGINVEEAAIMSAVIPIIGIFMPPLAGMVADKIGNFKLLLAFFSFVGGAVALLLLLVPVGRITVTYPDRVILSMGCDDFPSNDRLESKLKLGFSDDIFCDVPSDFNTTKFYDMKFEGCGFMCRLYNNSLITNPSDFLSNGRSYKIEIKKKNQNGDGDGDDVTSLEYNLTKDDVIKIKTKQDVISNRILKNDGKLRKSIRRMTSLEYYFPAIELSELNCYNDGENVVCHFGQKITNEKQLSTKMADTVLRLNKTMNFKLEKIRSDLNIDDVDDFVTTFVTWSNGNKSNDDVTNVVNASYCESNKNDDVSVLVNLHNPNNNLEIIEKIPLRDCKPRCLVTTQRKSMCTNLKEEVVYNPKLTFWNYLVIRIFIGIIGSTAYAMYEVAVIAILREHKADYGLQRIYASIGGMIASPLSGLLIDYASKGKGYTDFRPAFYLYAALKISTSLLMLFINLEFKKAASNVISDAIQVLKNLEVIALLIACFVLGSAWGYIESFLFWFLEDLGGSRSLMGITITIGGIAGIPLLVLSGPIIDKIGHANVIFIGFIFYGVRLVGYSVIYNPYHCLYFEAMESITSSLAITAAVTYAAKLSTTTTDGSIQGLVGGLYFGVGRGAGSLIGGYLMEALGTRQTYRVFALFTVVTGFMYYLFIRFYIMKRPRVEGNDICKKVEKPCKNDSDVTVITQKPTDDNKKSDKKNTEGVEKQNDVNVNDKKKMKEEEKGGGGGGGEGEGDEEEKRKNYHNNPAYVPDTDETKKQD</sequence>
<evidence type="ECO:0000256" key="6">
    <source>
        <dbReference type="SAM" id="MobiDB-lite"/>
    </source>
</evidence>
<dbReference type="AlphaFoldDB" id="E0VXX6"/>
<feature type="transmembrane region" description="Helical" evidence="7">
    <location>
        <begin position="410"/>
        <end position="439"/>
    </location>
</feature>
<feature type="transmembrane region" description="Helical" evidence="7">
    <location>
        <begin position="88"/>
        <end position="109"/>
    </location>
</feature>
<dbReference type="PANTHER" id="PTHR16172:SF35">
    <property type="entry name" value="MAJOR FACILITATOR SUPERFAMILY (MFS) PROFILE DOMAIN-CONTAINING PROTEIN"/>
    <property type="match status" value="1"/>
</dbReference>
<reference evidence="10" key="3">
    <citation type="submission" date="2021-02" db="UniProtKB">
        <authorList>
            <consortium name="EnsemblMetazoa"/>
        </authorList>
    </citation>
    <scope>IDENTIFICATION</scope>
    <source>
        <strain evidence="10">USDA</strain>
    </source>
</reference>
<dbReference type="OrthoDB" id="10061976at2759"/>
<dbReference type="InterPro" id="IPR036259">
    <property type="entry name" value="MFS_trans_sf"/>
</dbReference>
<feature type="transmembrane region" description="Helical" evidence="7">
    <location>
        <begin position="28"/>
        <end position="46"/>
    </location>
</feature>
<evidence type="ECO:0000256" key="5">
    <source>
        <dbReference type="ARBA" id="ARBA00023136"/>
    </source>
</evidence>
<evidence type="ECO:0000313" key="11">
    <source>
        <dbReference type="Proteomes" id="UP000009046"/>
    </source>
</evidence>
<dbReference type="GO" id="GO:0022857">
    <property type="term" value="F:transmembrane transporter activity"/>
    <property type="evidence" value="ECO:0007669"/>
    <property type="project" value="InterPro"/>
</dbReference>
<feature type="transmembrane region" description="Helical" evidence="7">
    <location>
        <begin position="683"/>
        <end position="703"/>
    </location>
</feature>
<feature type="region of interest" description="Disordered" evidence="6">
    <location>
        <begin position="729"/>
        <end position="806"/>
    </location>
</feature>
<dbReference type="InterPro" id="IPR024989">
    <property type="entry name" value="MFS_assoc_dom"/>
</dbReference>
<dbReference type="PROSITE" id="PS50850">
    <property type="entry name" value="MFS"/>
    <property type="match status" value="1"/>
</dbReference>
<evidence type="ECO:0000256" key="7">
    <source>
        <dbReference type="SAM" id="Phobius"/>
    </source>
</evidence>
<dbReference type="InterPro" id="IPR051717">
    <property type="entry name" value="MFS_MFSD6"/>
</dbReference>
<gene>
    <name evidence="10" type="primary">8232952</name>
    <name evidence="9" type="ORF">Phum_PHUM506460</name>
</gene>
<feature type="transmembrane region" description="Helical" evidence="7">
    <location>
        <begin position="589"/>
        <end position="609"/>
    </location>
</feature>
<evidence type="ECO:0000256" key="1">
    <source>
        <dbReference type="ARBA" id="ARBA00004141"/>
    </source>
</evidence>
<evidence type="ECO:0000256" key="3">
    <source>
        <dbReference type="ARBA" id="ARBA00022692"/>
    </source>
</evidence>
<feature type="transmembrane region" description="Helical" evidence="7">
    <location>
        <begin position="451"/>
        <end position="472"/>
    </location>
</feature>
<dbReference type="PANTHER" id="PTHR16172">
    <property type="entry name" value="MAJOR FACILITATOR SUPERFAMILY DOMAIN-CONTAINING PROTEIN 6-LIKE"/>
    <property type="match status" value="1"/>
</dbReference>
<keyword evidence="11" id="KW-1185">Reference proteome</keyword>